<keyword evidence="1" id="KW-0472">Membrane</keyword>
<evidence type="ECO:0000313" key="3">
    <source>
        <dbReference type="Proteomes" id="UP000603904"/>
    </source>
</evidence>
<protein>
    <submittedName>
        <fullName evidence="2">Uncharacterized protein</fullName>
    </submittedName>
</protein>
<dbReference type="RefSeq" id="WP_204057488.1">
    <property type="nucleotide sequence ID" value="NZ_BAAAGP010000027.1"/>
</dbReference>
<comment type="caution">
    <text evidence="2">The sequence shown here is derived from an EMBL/GenBank/DDBJ whole genome shotgun (WGS) entry which is preliminary data.</text>
</comment>
<organism evidence="2 3">
    <name type="scientific">Microbispora corallina</name>
    <dbReference type="NCBI Taxonomy" id="83302"/>
    <lineage>
        <taxon>Bacteria</taxon>
        <taxon>Bacillati</taxon>
        <taxon>Actinomycetota</taxon>
        <taxon>Actinomycetes</taxon>
        <taxon>Streptosporangiales</taxon>
        <taxon>Streptosporangiaceae</taxon>
        <taxon>Microbispora</taxon>
    </lineage>
</organism>
<keyword evidence="1" id="KW-1133">Transmembrane helix</keyword>
<evidence type="ECO:0000313" key="2">
    <source>
        <dbReference type="EMBL" id="GIH40026.1"/>
    </source>
</evidence>
<keyword evidence="3" id="KW-1185">Reference proteome</keyword>
<gene>
    <name evidence="2" type="ORF">Mco01_30260</name>
</gene>
<dbReference type="EMBL" id="BOOC01000011">
    <property type="protein sequence ID" value="GIH40026.1"/>
    <property type="molecule type" value="Genomic_DNA"/>
</dbReference>
<accession>A0ABQ4FZ14</accession>
<proteinExistence type="predicted"/>
<dbReference type="Proteomes" id="UP000603904">
    <property type="component" value="Unassembled WGS sequence"/>
</dbReference>
<sequence>MPSIKINPSIEIDVPSLDNRVVVPLLVLVIIFVFLFVLLQYGYTPKDVLLLAGGGCAVAATTAERLLPRASGA</sequence>
<evidence type="ECO:0000256" key="1">
    <source>
        <dbReference type="SAM" id="Phobius"/>
    </source>
</evidence>
<keyword evidence="1" id="KW-0812">Transmembrane</keyword>
<reference evidence="2 3" key="1">
    <citation type="submission" date="2021-01" db="EMBL/GenBank/DDBJ databases">
        <title>Whole genome shotgun sequence of Microbispora corallina NBRC 16416.</title>
        <authorList>
            <person name="Komaki H."/>
            <person name="Tamura T."/>
        </authorList>
    </citation>
    <scope>NUCLEOTIDE SEQUENCE [LARGE SCALE GENOMIC DNA]</scope>
    <source>
        <strain evidence="2 3">NBRC 16416</strain>
    </source>
</reference>
<feature type="transmembrane region" description="Helical" evidence="1">
    <location>
        <begin position="21"/>
        <end position="42"/>
    </location>
</feature>
<name>A0ABQ4FZ14_9ACTN</name>